<protein>
    <submittedName>
        <fullName evidence="4">Prolyl-tRNA synthetase associated domain-containing protein</fullName>
    </submittedName>
</protein>
<dbReference type="Pfam" id="PF04073">
    <property type="entry name" value="tRNA_edit"/>
    <property type="match status" value="1"/>
</dbReference>
<dbReference type="PANTHER" id="PTHR31423">
    <property type="entry name" value="YBAK DOMAIN-CONTAINING PROTEIN"/>
    <property type="match status" value="1"/>
</dbReference>
<dbReference type="EMBL" id="JADIMP010000086">
    <property type="protein sequence ID" value="MBO8441813.1"/>
    <property type="molecule type" value="Genomic_DNA"/>
</dbReference>
<name>A0A9D9H9L7_9LACO</name>
<dbReference type="Gene3D" id="3.90.960.10">
    <property type="entry name" value="YbaK/aminoacyl-tRNA synthetase-associated domain"/>
    <property type="match status" value="1"/>
</dbReference>
<dbReference type="Proteomes" id="UP000823614">
    <property type="component" value="Unassembled WGS sequence"/>
</dbReference>
<dbReference type="InterPro" id="IPR040285">
    <property type="entry name" value="ProX/PRXD1"/>
</dbReference>
<dbReference type="PANTHER" id="PTHR31423:SF3">
    <property type="entry name" value="PROLYL-TRNA SYNTHETASE ASSOCIATED DOMAIN-CONTAINING PROTEIN 1-RELATED"/>
    <property type="match status" value="1"/>
</dbReference>
<dbReference type="AlphaFoldDB" id="A0A9D9H9L7"/>
<reference evidence="4" key="2">
    <citation type="journal article" date="2021" name="PeerJ">
        <title>Extensive microbial diversity within the chicken gut microbiome revealed by metagenomics and culture.</title>
        <authorList>
            <person name="Gilroy R."/>
            <person name="Ravi A."/>
            <person name="Getino M."/>
            <person name="Pursley I."/>
            <person name="Horton D.L."/>
            <person name="Alikhan N.F."/>
            <person name="Baker D."/>
            <person name="Gharbi K."/>
            <person name="Hall N."/>
            <person name="Watson M."/>
            <person name="Adriaenssens E.M."/>
            <person name="Foster-Nyarko E."/>
            <person name="Jarju S."/>
            <person name="Secka A."/>
            <person name="Antonio M."/>
            <person name="Oren A."/>
            <person name="Chaudhuri R.R."/>
            <person name="La Ragione R."/>
            <person name="Hildebrand F."/>
            <person name="Pallen M.J."/>
        </authorList>
    </citation>
    <scope>NUCLEOTIDE SEQUENCE</scope>
    <source>
        <strain evidence="4">C6-149</strain>
    </source>
</reference>
<dbReference type="GO" id="GO:0006412">
    <property type="term" value="P:translation"/>
    <property type="evidence" value="ECO:0007669"/>
    <property type="project" value="UniProtKB-KW"/>
</dbReference>
<feature type="domain" description="YbaK/aminoacyl-tRNA synthetase-associated" evidence="3">
    <location>
        <begin position="28"/>
        <end position="150"/>
    </location>
</feature>
<sequence length="165" mass="19227">MIIGTEQDYQNLLNTLIELHIDYKLVDHPAADSTEEADKYIEGYNGVRTKTLFLKDKYKNFYLVTTDDVKRFDFKKFQTLVNTKRISMANEGDVKLLGSYIGIISPLSLMNNTIENIKIYFDKEMLDENILTFHPNINTHTIFLKTEDVFSFIEKQGYTYSIVTL</sequence>
<accession>A0A9D9H9L7</accession>
<gene>
    <name evidence="4" type="ORF">IAA89_05225</name>
</gene>
<organism evidence="4 5">
    <name type="scientific">Candidatus Gallilactobacillus intestinavium</name>
    <dbReference type="NCBI Taxonomy" id="2840838"/>
    <lineage>
        <taxon>Bacteria</taxon>
        <taxon>Bacillati</taxon>
        <taxon>Bacillota</taxon>
        <taxon>Bacilli</taxon>
        <taxon>Lactobacillales</taxon>
        <taxon>Lactobacillaceae</taxon>
        <taxon>Lactobacillaceae incertae sedis</taxon>
        <taxon>Candidatus Gallilactobacillus</taxon>
    </lineage>
</organism>
<dbReference type="InterPro" id="IPR036754">
    <property type="entry name" value="YbaK/aa-tRNA-synt-asso_dom_sf"/>
</dbReference>
<comment type="similarity">
    <text evidence="1">Belongs to the PRORSD1 family.</text>
</comment>
<evidence type="ECO:0000256" key="1">
    <source>
        <dbReference type="ARBA" id="ARBA00010201"/>
    </source>
</evidence>
<comment type="caution">
    <text evidence="4">The sequence shown here is derived from an EMBL/GenBank/DDBJ whole genome shotgun (WGS) entry which is preliminary data.</text>
</comment>
<dbReference type="InterPro" id="IPR007214">
    <property type="entry name" value="YbaK/aa-tRNA-synth-assoc-dom"/>
</dbReference>
<proteinExistence type="inferred from homology"/>
<evidence type="ECO:0000259" key="3">
    <source>
        <dbReference type="Pfam" id="PF04073"/>
    </source>
</evidence>
<reference evidence="4" key="1">
    <citation type="submission" date="2020-10" db="EMBL/GenBank/DDBJ databases">
        <authorList>
            <person name="Gilroy R."/>
        </authorList>
    </citation>
    <scope>NUCLEOTIDE SEQUENCE</scope>
    <source>
        <strain evidence="4">C6-149</strain>
    </source>
</reference>
<keyword evidence="2" id="KW-0648">Protein biosynthesis</keyword>
<dbReference type="SUPFAM" id="SSF55826">
    <property type="entry name" value="YbaK/ProRS associated domain"/>
    <property type="match status" value="1"/>
</dbReference>
<dbReference type="GO" id="GO:0002161">
    <property type="term" value="F:aminoacyl-tRNA deacylase activity"/>
    <property type="evidence" value="ECO:0007669"/>
    <property type="project" value="InterPro"/>
</dbReference>
<dbReference type="CDD" id="cd04335">
    <property type="entry name" value="PrdX_deacylase"/>
    <property type="match status" value="1"/>
</dbReference>
<evidence type="ECO:0000313" key="5">
    <source>
        <dbReference type="Proteomes" id="UP000823614"/>
    </source>
</evidence>
<evidence type="ECO:0000256" key="2">
    <source>
        <dbReference type="ARBA" id="ARBA00022917"/>
    </source>
</evidence>
<evidence type="ECO:0000313" key="4">
    <source>
        <dbReference type="EMBL" id="MBO8441813.1"/>
    </source>
</evidence>